<dbReference type="Proteomes" id="UP000439780">
    <property type="component" value="Unassembled WGS sequence"/>
</dbReference>
<dbReference type="EMBL" id="WTYA01000002">
    <property type="protein sequence ID" value="MXP28113.1"/>
    <property type="molecule type" value="Genomic_DNA"/>
</dbReference>
<evidence type="ECO:0000313" key="2">
    <source>
        <dbReference type="Proteomes" id="UP000439780"/>
    </source>
</evidence>
<keyword evidence="2" id="KW-1185">Reference proteome</keyword>
<dbReference type="OrthoDB" id="8085540at2"/>
<dbReference type="AlphaFoldDB" id="A0A845AFW7"/>
<accession>A0A845AFW7</accession>
<protein>
    <submittedName>
        <fullName evidence="1">Uncharacterized protein</fullName>
    </submittedName>
</protein>
<comment type="caution">
    <text evidence="1">The sequence shown here is derived from an EMBL/GenBank/DDBJ whole genome shotgun (WGS) entry which is preliminary data.</text>
</comment>
<name>A0A845AFW7_9SPHN</name>
<reference evidence="1 2" key="1">
    <citation type="submission" date="2019-12" db="EMBL/GenBank/DDBJ databases">
        <title>Genomic-based taxomic classification of the family Erythrobacteraceae.</title>
        <authorList>
            <person name="Xu L."/>
        </authorList>
    </citation>
    <scope>NUCLEOTIDE SEQUENCE [LARGE SCALE GENOMIC DNA]</scope>
    <source>
        <strain evidence="1 2">KEMB 9005-328</strain>
    </source>
</reference>
<proteinExistence type="predicted"/>
<evidence type="ECO:0000313" key="1">
    <source>
        <dbReference type="EMBL" id="MXP28113.1"/>
    </source>
</evidence>
<organism evidence="1 2">
    <name type="scientific">Qipengyuania algicida</name>
    <dbReference type="NCBI Taxonomy" id="1836209"/>
    <lineage>
        <taxon>Bacteria</taxon>
        <taxon>Pseudomonadati</taxon>
        <taxon>Pseudomonadota</taxon>
        <taxon>Alphaproteobacteria</taxon>
        <taxon>Sphingomonadales</taxon>
        <taxon>Erythrobacteraceae</taxon>
        <taxon>Qipengyuania</taxon>
    </lineage>
</organism>
<sequence>MKKTGEGRVQVTQGPLFVVTRADARRLLEAVADNRLPFDAANYLADCIVMSDNFDFADEAVRDAIFFIEDDTGRFATGDDNWQPSRTETVAALSLLD</sequence>
<gene>
    <name evidence="1" type="ORF">GRI58_04660</name>
</gene>